<keyword evidence="4 8" id="KW-0812">Transmembrane</keyword>
<dbReference type="GO" id="GO:0008360">
    <property type="term" value="P:regulation of cell shape"/>
    <property type="evidence" value="ECO:0007669"/>
    <property type="project" value="UniProtKB-KW"/>
</dbReference>
<feature type="transmembrane region" description="Helical" evidence="8">
    <location>
        <begin position="131"/>
        <end position="154"/>
    </location>
</feature>
<dbReference type="AlphaFoldDB" id="F2NRS0"/>
<accession>F2NRS0</accession>
<evidence type="ECO:0000256" key="7">
    <source>
        <dbReference type="ARBA" id="ARBA00023136"/>
    </source>
</evidence>
<keyword evidence="7 8" id="KW-0472">Membrane</keyword>
<proteinExistence type="inferred from homology"/>
<dbReference type="EMBL" id="CP002631">
    <property type="protein sequence ID" value="AEB14156.1"/>
    <property type="molecule type" value="Genomic_DNA"/>
</dbReference>
<feature type="transmembrane region" description="Helical" evidence="8">
    <location>
        <begin position="97"/>
        <end position="125"/>
    </location>
</feature>
<comment type="similarity">
    <text evidence="2">Belongs to the MreD family.</text>
</comment>
<evidence type="ECO:0000256" key="1">
    <source>
        <dbReference type="ARBA" id="ARBA00004651"/>
    </source>
</evidence>
<dbReference type="GeneID" id="302998409"/>
<dbReference type="RefSeq" id="WP_013701443.1">
    <property type="nucleotide sequence ID" value="NC_015385.1"/>
</dbReference>
<dbReference type="STRING" id="869209.Tresu_1248"/>
<reference evidence="9 10" key="1">
    <citation type="journal article" date="2011" name="Stand. Genomic Sci.">
        <title>Complete genome sequence of Treponema succinifaciens type strain (6091).</title>
        <authorList>
            <person name="Han C."/>
            <person name="Gronow S."/>
            <person name="Teshima H."/>
            <person name="Lapidus A."/>
            <person name="Nolan M."/>
            <person name="Lucas S."/>
            <person name="Hammon N."/>
            <person name="Deshpande S."/>
            <person name="Cheng J.F."/>
            <person name="Zeytun A."/>
            <person name="Tapia R."/>
            <person name="Goodwin L."/>
            <person name="Pitluck S."/>
            <person name="Liolios K."/>
            <person name="Pagani I."/>
            <person name="Ivanova N."/>
            <person name="Mavromatis K."/>
            <person name="Mikhailova N."/>
            <person name="Huntemann M."/>
            <person name="Pati A."/>
            <person name="Chen A."/>
            <person name="Palaniappan K."/>
            <person name="Land M."/>
            <person name="Hauser L."/>
            <person name="Brambilla E.M."/>
            <person name="Rohde M."/>
            <person name="Goker M."/>
            <person name="Woyke T."/>
            <person name="Bristow J."/>
            <person name="Eisen J.A."/>
            <person name="Markowitz V."/>
            <person name="Hugenholtz P."/>
            <person name="Kyrpides N.C."/>
            <person name="Klenk H.P."/>
            <person name="Detter J.C."/>
        </authorList>
    </citation>
    <scope>NUCLEOTIDE SEQUENCE [LARGE SCALE GENOMIC DNA]</scope>
    <source>
        <strain evidence="10">ATCC 33096 / DSM 2489 / 6091</strain>
    </source>
</reference>
<reference evidence="10" key="2">
    <citation type="submission" date="2011-04" db="EMBL/GenBank/DDBJ databases">
        <title>The complete genome of chromosome of Treponema succinifaciens DSM 2489.</title>
        <authorList>
            <person name="Lucas S."/>
            <person name="Copeland A."/>
            <person name="Lapidus A."/>
            <person name="Bruce D."/>
            <person name="Goodwin L."/>
            <person name="Pitluck S."/>
            <person name="Peters L."/>
            <person name="Kyrpides N."/>
            <person name="Mavromatis K."/>
            <person name="Ivanova N."/>
            <person name="Ovchinnikova G."/>
            <person name="Teshima H."/>
            <person name="Detter J.C."/>
            <person name="Tapia R."/>
            <person name="Han C."/>
            <person name="Land M."/>
            <person name="Hauser L."/>
            <person name="Markowitz V."/>
            <person name="Cheng J.-F."/>
            <person name="Hugenholtz P."/>
            <person name="Woyke T."/>
            <person name="Wu D."/>
            <person name="Gronow S."/>
            <person name="Wellnitz S."/>
            <person name="Brambilla E."/>
            <person name="Klenk H.-P."/>
            <person name="Eisen J.A."/>
        </authorList>
    </citation>
    <scope>NUCLEOTIDE SEQUENCE [LARGE SCALE GENOMIC DNA]</scope>
    <source>
        <strain evidence="10">ATCC 33096 / DSM 2489 / 6091</strain>
    </source>
</reference>
<organism evidence="9 10">
    <name type="scientific">Treponema succinifaciens (strain ATCC 33096 / DSM 2489 / 6091)</name>
    <dbReference type="NCBI Taxonomy" id="869209"/>
    <lineage>
        <taxon>Bacteria</taxon>
        <taxon>Pseudomonadati</taxon>
        <taxon>Spirochaetota</taxon>
        <taxon>Spirochaetia</taxon>
        <taxon>Spirochaetales</taxon>
        <taxon>Treponemataceae</taxon>
        <taxon>Treponema</taxon>
    </lineage>
</organism>
<sequence>MLRAFFSSSAILLFVSVFEAAVLSNIVFLPALPDLSLICVLFFSINNGKIIGETTGFVSGLFLDFLSACPIGLNCLLRSVLGYLGGIFNRSLNTEGFFVPLFLGICATILKVLFIYLISMFFPLIVASYKIFSFSFLFEILMNGFLSPFVFKFLRLFRNSVILKPENIFQ</sequence>
<dbReference type="HOGENOM" id="CLU_132534_2_2_12"/>
<dbReference type="NCBIfam" id="TIGR03426">
    <property type="entry name" value="shape_MreD"/>
    <property type="match status" value="1"/>
</dbReference>
<evidence type="ECO:0000256" key="2">
    <source>
        <dbReference type="ARBA" id="ARBA00007776"/>
    </source>
</evidence>
<comment type="subcellular location">
    <subcellularLocation>
        <location evidence="1">Cell membrane</location>
        <topology evidence="1">Multi-pass membrane protein</topology>
    </subcellularLocation>
</comment>
<keyword evidence="10" id="KW-1185">Reference proteome</keyword>
<dbReference type="KEGG" id="tsu:Tresu_1248"/>
<evidence type="ECO:0000256" key="3">
    <source>
        <dbReference type="ARBA" id="ARBA00022475"/>
    </source>
</evidence>
<evidence type="ECO:0000256" key="5">
    <source>
        <dbReference type="ARBA" id="ARBA00022960"/>
    </source>
</evidence>
<dbReference type="OrthoDB" id="5184389at2"/>
<dbReference type="Pfam" id="PF04093">
    <property type="entry name" value="MreD"/>
    <property type="match status" value="1"/>
</dbReference>
<evidence type="ECO:0000313" key="9">
    <source>
        <dbReference type="EMBL" id="AEB14156.1"/>
    </source>
</evidence>
<evidence type="ECO:0000313" key="10">
    <source>
        <dbReference type="Proteomes" id="UP000006852"/>
    </source>
</evidence>
<feature type="transmembrane region" description="Helical" evidence="8">
    <location>
        <begin position="65"/>
        <end position="85"/>
    </location>
</feature>
<dbReference type="eggNOG" id="COG2891">
    <property type="taxonomic scope" value="Bacteria"/>
</dbReference>
<dbReference type="Proteomes" id="UP000006852">
    <property type="component" value="Chromosome"/>
</dbReference>
<keyword evidence="5" id="KW-0133">Cell shape</keyword>
<gene>
    <name evidence="9" type="ordered locus">Tresu_1248</name>
</gene>
<keyword evidence="3" id="KW-1003">Cell membrane</keyword>
<dbReference type="GO" id="GO:0005886">
    <property type="term" value="C:plasma membrane"/>
    <property type="evidence" value="ECO:0007669"/>
    <property type="project" value="UniProtKB-SubCell"/>
</dbReference>
<dbReference type="InterPro" id="IPR007227">
    <property type="entry name" value="Cell_shape_determining_MreD"/>
</dbReference>
<protein>
    <submittedName>
        <fullName evidence="9">Rod shape-determining protein MreD</fullName>
    </submittedName>
</protein>
<evidence type="ECO:0000256" key="8">
    <source>
        <dbReference type="SAM" id="Phobius"/>
    </source>
</evidence>
<evidence type="ECO:0000256" key="4">
    <source>
        <dbReference type="ARBA" id="ARBA00022692"/>
    </source>
</evidence>
<keyword evidence="6 8" id="KW-1133">Transmembrane helix</keyword>
<name>F2NRS0_TRES6</name>
<evidence type="ECO:0000256" key="6">
    <source>
        <dbReference type="ARBA" id="ARBA00022989"/>
    </source>
</evidence>